<dbReference type="GO" id="GO:0006355">
    <property type="term" value="P:regulation of DNA-templated transcription"/>
    <property type="evidence" value="ECO:0007669"/>
    <property type="project" value="InterPro"/>
</dbReference>
<organism evidence="1 2">
    <name type="scientific">Candidatus Eubacterium avistercoris</name>
    <dbReference type="NCBI Taxonomy" id="2838567"/>
    <lineage>
        <taxon>Bacteria</taxon>
        <taxon>Bacillati</taxon>
        <taxon>Bacillota</taxon>
        <taxon>Clostridia</taxon>
        <taxon>Eubacteriales</taxon>
        <taxon>Eubacteriaceae</taxon>
        <taxon>Eubacterium</taxon>
    </lineage>
</organism>
<protein>
    <submittedName>
        <fullName evidence="1">Sigma-70 family RNA polymerase sigma factor</fullName>
    </submittedName>
</protein>
<comment type="caution">
    <text evidence="1">The sequence shown here is derived from an EMBL/GenBank/DDBJ whole genome shotgun (WGS) entry which is preliminary data.</text>
</comment>
<gene>
    <name evidence="1" type="ORF">IAA08_06315</name>
</gene>
<reference evidence="1" key="2">
    <citation type="submission" date="2021-04" db="EMBL/GenBank/DDBJ databases">
        <authorList>
            <person name="Gilroy R."/>
        </authorList>
    </citation>
    <scope>NUCLEOTIDE SEQUENCE</scope>
    <source>
        <strain evidence="1">CHK192-9172</strain>
    </source>
</reference>
<dbReference type="Proteomes" id="UP000824024">
    <property type="component" value="Unassembled WGS sequence"/>
</dbReference>
<dbReference type="SUPFAM" id="SSF46894">
    <property type="entry name" value="C-terminal effector domain of the bipartite response regulators"/>
    <property type="match status" value="1"/>
</dbReference>
<accession>A0A9D2D2P2</accession>
<dbReference type="InterPro" id="IPR036388">
    <property type="entry name" value="WH-like_DNA-bd_sf"/>
</dbReference>
<name>A0A9D2D2P2_9FIRM</name>
<reference evidence="1" key="1">
    <citation type="journal article" date="2021" name="PeerJ">
        <title>Extensive microbial diversity within the chicken gut microbiome revealed by metagenomics and culture.</title>
        <authorList>
            <person name="Gilroy R."/>
            <person name="Ravi A."/>
            <person name="Getino M."/>
            <person name="Pursley I."/>
            <person name="Horton D.L."/>
            <person name="Alikhan N.F."/>
            <person name="Baker D."/>
            <person name="Gharbi K."/>
            <person name="Hall N."/>
            <person name="Watson M."/>
            <person name="Adriaenssens E.M."/>
            <person name="Foster-Nyarko E."/>
            <person name="Jarju S."/>
            <person name="Secka A."/>
            <person name="Antonio M."/>
            <person name="Oren A."/>
            <person name="Chaudhuri R.R."/>
            <person name="La Ragione R."/>
            <person name="Hildebrand F."/>
            <person name="Pallen M.J."/>
        </authorList>
    </citation>
    <scope>NUCLEOTIDE SEQUENCE</scope>
    <source>
        <strain evidence="1">CHK192-9172</strain>
    </source>
</reference>
<dbReference type="AlphaFoldDB" id="A0A9D2D2P2"/>
<dbReference type="EMBL" id="DXCH01000178">
    <property type="protein sequence ID" value="HIZ07531.1"/>
    <property type="molecule type" value="Genomic_DNA"/>
</dbReference>
<evidence type="ECO:0000313" key="1">
    <source>
        <dbReference type="EMBL" id="HIZ07531.1"/>
    </source>
</evidence>
<dbReference type="GO" id="GO:0003677">
    <property type="term" value="F:DNA binding"/>
    <property type="evidence" value="ECO:0007669"/>
    <property type="project" value="InterPro"/>
</dbReference>
<dbReference type="Gene3D" id="1.10.10.10">
    <property type="entry name" value="Winged helix-like DNA-binding domain superfamily/Winged helix DNA-binding domain"/>
    <property type="match status" value="1"/>
</dbReference>
<sequence>MESLCKLIQKVKETNTGWDRLFKQLQPLIRRYTKKLFFLEQEDAMQEINLAIFLTVRTMKHYNSDRECLKYIATGVYYAYSTLCKNHSDNVQTVSFEENYLPFENSISDGLSDTEYFLELSEQLTNISPRKKEIVTYLLQGYKNSEIAAKLKVSRQYIYKVKQELFRPKN</sequence>
<proteinExistence type="predicted"/>
<dbReference type="InterPro" id="IPR016032">
    <property type="entry name" value="Sig_transdc_resp-reg_C-effctor"/>
</dbReference>
<evidence type="ECO:0000313" key="2">
    <source>
        <dbReference type="Proteomes" id="UP000824024"/>
    </source>
</evidence>